<dbReference type="AlphaFoldDB" id="A0A1G7X784"/>
<sequence>MESKEIQGSELTQGEAAVNGTISSEVVSNNLDDSIGLSQQKLRNAQVEELTFS</sequence>
<dbReference type="RefSeq" id="WP_165574424.1">
    <property type="nucleotide sequence ID" value="NZ_FNCP01000006.1"/>
</dbReference>
<proteinExistence type="predicted"/>
<accession>A0A1G7X784</accession>
<name>A0A1G7X784_9FIRM</name>
<gene>
    <name evidence="1" type="ORF">SAMN05443529_106148</name>
</gene>
<protein>
    <submittedName>
        <fullName evidence="1">Uncharacterized protein</fullName>
    </submittedName>
</protein>
<evidence type="ECO:0000313" key="1">
    <source>
        <dbReference type="EMBL" id="SDG80003.1"/>
    </source>
</evidence>
<reference evidence="2" key="1">
    <citation type="submission" date="2016-10" db="EMBL/GenBank/DDBJ databases">
        <authorList>
            <person name="Varghese N."/>
            <person name="Submissions S."/>
        </authorList>
    </citation>
    <scope>NUCLEOTIDE SEQUENCE [LARGE SCALE GENOMIC DNA]</scope>
    <source>
        <strain evidence="2">DSM 8344</strain>
    </source>
</reference>
<dbReference type="Proteomes" id="UP000198656">
    <property type="component" value="Unassembled WGS sequence"/>
</dbReference>
<dbReference type="EMBL" id="FNCP01000006">
    <property type="protein sequence ID" value="SDG80003.1"/>
    <property type="molecule type" value="Genomic_DNA"/>
</dbReference>
<keyword evidence="2" id="KW-1185">Reference proteome</keyword>
<organism evidence="1 2">
    <name type="scientific">Desulfosporosinus hippei DSM 8344</name>
    <dbReference type="NCBI Taxonomy" id="1121419"/>
    <lineage>
        <taxon>Bacteria</taxon>
        <taxon>Bacillati</taxon>
        <taxon>Bacillota</taxon>
        <taxon>Clostridia</taxon>
        <taxon>Eubacteriales</taxon>
        <taxon>Desulfitobacteriaceae</taxon>
        <taxon>Desulfosporosinus</taxon>
    </lineage>
</organism>
<evidence type="ECO:0000313" key="2">
    <source>
        <dbReference type="Proteomes" id="UP000198656"/>
    </source>
</evidence>